<evidence type="ECO:0000259" key="3">
    <source>
        <dbReference type="PROSITE" id="PS50966"/>
    </source>
</evidence>
<sequence length="1056" mass="118216">MARWDEILTLPVQNPPTPEFSAADITWSRVEGWRETMDRLALIPFTRVGDFVRGESNNKDCPTRFHVEARRRRPPEMAYKPKVDGILEYILYWCSFGPDDHRKGGLVRPSRNYTAKRKTPAGRPNTKRGCVCHFIVKRLIAEPSVALIIYNQDKHVDKKGVPCHGPQDKKAAGTRAMFAPYISDELRLQIMSLLYVGVPVETIMQRHTEAVEKQGGPCNRDDLLTHRYVRRLERKIRRSTFELDSDDAVSIDMLVESRRDHVFFFEDFSESEPFILGIQTEWQLQQMIRFGNRNLLAADSRFGTNKLKCPVYSLLVFDSKNNAIPVAWIMTPNFASGEIHRWMGALYDRVRSKDPTWKLGGFIIDDPSADVNTIREVFQCSVLITFWRPRRAWHKNLIEKCSEPEIRTEISRRLGEVVSSICRGKGDVDSFEALMDDFVDCSDFMDYFKAIWYPRIDMWITALKTLPLASMEVSAVIECYHNQLKLRLLNEKDSSVYQRADWLADKLCTKVHSYYWLDEYAGKENFVRYWRDEWKSGLTSWRKALQIPDSDVIVGHKRAKVTSSKNEGKVHVVMNPGSEFATCDCSWSSMGNICMHVIKSTEICREKGLASSSTSLFEYSRTLMNILHSAPHDSVIRDHAVALAVSVQSQLYALFDQEGSGATRTTSGLREEQTTTEPSTMSTENMENADKELRNGRQPVSENNADVLGNERHIDVERNGVAWETVNGNMVDDVALPTESSSTGLYVGQHLPSSAAAASGGPENEAEDVSGERAGQENLMSLHEDKPLGDVLVDGTDEDSHLATSDQIGDTSHENPNTEMNVDIDPALFQCSPSSERLTNDREEDNASLMSDVNKINSTNASEAHTLDSTISEDEVGNGISHDTKQNTLPCSAEIVDLSLDQNNVAELEGVGNLMKDGGNEGQTSDTASVDYNYGNADVSATPMDFEPCVGDSKSIDCEENGVDREMDNICGDDVKGKRNSEQTSEGAYVPTGEGGVPEEAQEDRQKVVQPEEILVITIRSSTADNEPKQENALPIGGNPAGEAKQFQEEEKSEAA</sequence>
<protein>
    <recommendedName>
        <fullName evidence="3">SWIM-type domain-containing protein</fullName>
    </recommendedName>
</protein>
<feature type="compositionally biased region" description="Polar residues" evidence="2">
    <location>
        <begin position="675"/>
        <end position="686"/>
    </location>
</feature>
<gene>
    <name evidence="4" type="ORF">M6B38_248215</name>
</gene>
<feature type="domain" description="SWIM-type" evidence="3">
    <location>
        <begin position="568"/>
        <end position="605"/>
    </location>
</feature>
<proteinExistence type="predicted"/>
<dbReference type="PROSITE" id="PS50966">
    <property type="entry name" value="ZF_SWIM"/>
    <property type="match status" value="1"/>
</dbReference>
<evidence type="ECO:0000313" key="5">
    <source>
        <dbReference type="Proteomes" id="UP001140949"/>
    </source>
</evidence>
<comment type="caution">
    <text evidence="4">The sequence shown here is derived from an EMBL/GenBank/DDBJ whole genome shotgun (WGS) entry which is preliminary data.</text>
</comment>
<dbReference type="Proteomes" id="UP001140949">
    <property type="component" value="Unassembled WGS sequence"/>
</dbReference>
<evidence type="ECO:0000256" key="2">
    <source>
        <dbReference type="SAM" id="MobiDB-lite"/>
    </source>
</evidence>
<keyword evidence="1" id="KW-0862">Zinc</keyword>
<dbReference type="InterPro" id="IPR007527">
    <property type="entry name" value="Znf_SWIM"/>
</dbReference>
<feature type="compositionally biased region" description="Basic and acidic residues" evidence="2">
    <location>
        <begin position="1046"/>
        <end position="1056"/>
    </location>
</feature>
<accession>A0AAX6DGG2</accession>
<evidence type="ECO:0000256" key="1">
    <source>
        <dbReference type="PROSITE-ProRule" id="PRU00325"/>
    </source>
</evidence>
<evidence type="ECO:0000313" key="4">
    <source>
        <dbReference type="EMBL" id="KAJ6790841.1"/>
    </source>
</evidence>
<reference evidence="4" key="1">
    <citation type="journal article" date="2023" name="GigaByte">
        <title>Genome assembly of the bearded iris, Iris pallida Lam.</title>
        <authorList>
            <person name="Bruccoleri R.E."/>
            <person name="Oakeley E.J."/>
            <person name="Faust A.M.E."/>
            <person name="Altorfer M."/>
            <person name="Dessus-Babus S."/>
            <person name="Burckhardt D."/>
            <person name="Oertli M."/>
            <person name="Naumann U."/>
            <person name="Petersen F."/>
            <person name="Wong J."/>
        </authorList>
    </citation>
    <scope>NUCLEOTIDE SEQUENCE</scope>
    <source>
        <strain evidence="4">GSM-AAB239-AS_SAM_17_03QT</strain>
    </source>
</reference>
<reference evidence="4" key="2">
    <citation type="submission" date="2023-04" db="EMBL/GenBank/DDBJ databases">
        <authorList>
            <person name="Bruccoleri R.E."/>
            <person name="Oakeley E.J."/>
            <person name="Faust A.-M."/>
            <person name="Dessus-Babus S."/>
            <person name="Altorfer M."/>
            <person name="Burckhardt D."/>
            <person name="Oertli M."/>
            <person name="Naumann U."/>
            <person name="Petersen F."/>
            <person name="Wong J."/>
        </authorList>
    </citation>
    <scope>NUCLEOTIDE SEQUENCE</scope>
    <source>
        <strain evidence="4">GSM-AAB239-AS_SAM_17_03QT</strain>
        <tissue evidence="4">Leaf</tissue>
    </source>
</reference>
<dbReference type="PANTHER" id="PTHR33977">
    <property type="entry name" value="ZINC ION BINDING PROTEIN"/>
    <property type="match status" value="1"/>
</dbReference>
<dbReference type="PANTHER" id="PTHR33977:SF1">
    <property type="entry name" value="ZINC ION BINDING PROTEIN"/>
    <property type="match status" value="1"/>
</dbReference>
<organism evidence="4 5">
    <name type="scientific">Iris pallida</name>
    <name type="common">Sweet iris</name>
    <dbReference type="NCBI Taxonomy" id="29817"/>
    <lineage>
        <taxon>Eukaryota</taxon>
        <taxon>Viridiplantae</taxon>
        <taxon>Streptophyta</taxon>
        <taxon>Embryophyta</taxon>
        <taxon>Tracheophyta</taxon>
        <taxon>Spermatophyta</taxon>
        <taxon>Magnoliopsida</taxon>
        <taxon>Liliopsida</taxon>
        <taxon>Asparagales</taxon>
        <taxon>Iridaceae</taxon>
        <taxon>Iridoideae</taxon>
        <taxon>Irideae</taxon>
        <taxon>Iris</taxon>
    </lineage>
</organism>
<feature type="compositionally biased region" description="Basic and acidic residues" evidence="2">
    <location>
        <begin position="969"/>
        <end position="981"/>
    </location>
</feature>
<dbReference type="AlphaFoldDB" id="A0AAX6DGG2"/>
<dbReference type="GO" id="GO:0008270">
    <property type="term" value="F:zinc ion binding"/>
    <property type="evidence" value="ECO:0007669"/>
    <property type="project" value="UniProtKB-KW"/>
</dbReference>
<feature type="region of interest" description="Disordered" evidence="2">
    <location>
        <begin position="661"/>
        <end position="712"/>
    </location>
</feature>
<keyword evidence="1" id="KW-0863">Zinc-finger</keyword>
<name>A0AAX6DGG2_IRIPA</name>
<feature type="region of interest" description="Disordered" evidence="2">
    <location>
        <begin position="788"/>
        <end position="820"/>
    </location>
</feature>
<feature type="compositionally biased region" description="Polar residues" evidence="2">
    <location>
        <begin position="802"/>
        <end position="820"/>
    </location>
</feature>
<feature type="region of interest" description="Disordered" evidence="2">
    <location>
        <begin position="969"/>
        <end position="1056"/>
    </location>
</feature>
<keyword evidence="5" id="KW-1185">Reference proteome</keyword>
<keyword evidence="1" id="KW-0479">Metal-binding</keyword>
<dbReference type="EMBL" id="JANAVB010045017">
    <property type="protein sequence ID" value="KAJ6790841.1"/>
    <property type="molecule type" value="Genomic_DNA"/>
</dbReference>